<keyword evidence="1" id="KW-0479">Metal-binding</keyword>
<dbReference type="GO" id="GO:0008270">
    <property type="term" value="F:zinc ion binding"/>
    <property type="evidence" value="ECO:0007669"/>
    <property type="project" value="UniProtKB-KW"/>
</dbReference>
<dbReference type="VEuPathDB" id="TriTrypDB:TcYC6_0070790"/>
<dbReference type="VEuPathDB" id="TriTrypDB:TcCL_ESM01938"/>
<name>A0A2V2W1R6_TRYCR</name>
<dbReference type="VEuPathDB" id="TriTrypDB:C3747_1g1219c"/>
<dbReference type="VEuPathDB" id="TriTrypDB:TcG_04662"/>
<protein>
    <recommendedName>
        <fullName evidence="4">3CxxC-type domain-containing protein</fullName>
    </recommendedName>
</protein>
<dbReference type="Proteomes" id="UP000246121">
    <property type="component" value="Unassembled WGS sequence"/>
</dbReference>
<organism evidence="5 6">
    <name type="scientific">Trypanosoma cruzi</name>
    <dbReference type="NCBI Taxonomy" id="5693"/>
    <lineage>
        <taxon>Eukaryota</taxon>
        <taxon>Discoba</taxon>
        <taxon>Euglenozoa</taxon>
        <taxon>Kinetoplastea</taxon>
        <taxon>Metakinetoplastina</taxon>
        <taxon>Trypanosomatida</taxon>
        <taxon>Trypanosomatidae</taxon>
        <taxon>Trypanosoma</taxon>
        <taxon>Schizotrypanum</taxon>
    </lineage>
</organism>
<dbReference type="Pfam" id="PF13695">
    <property type="entry name" value="Zn_ribbon_3CxxC"/>
    <property type="match status" value="1"/>
</dbReference>
<evidence type="ECO:0000313" key="5">
    <source>
        <dbReference type="EMBL" id="PWV02578.1"/>
    </source>
</evidence>
<accession>A0A2V2W1R6</accession>
<comment type="caution">
    <text evidence="5">The sequence shown here is derived from an EMBL/GenBank/DDBJ whole genome shotgun (WGS) entry which is preliminary data.</text>
</comment>
<evidence type="ECO:0000256" key="3">
    <source>
        <dbReference type="ARBA" id="ARBA00022833"/>
    </source>
</evidence>
<evidence type="ECO:0000256" key="2">
    <source>
        <dbReference type="ARBA" id="ARBA00022771"/>
    </source>
</evidence>
<reference evidence="5 6" key="1">
    <citation type="journal article" date="2018" name="Microb. Genom.">
        <title>Expanding an expanded genome: long-read sequencing of Trypanosoma cruzi.</title>
        <authorList>
            <person name="Berna L."/>
            <person name="Rodriguez M."/>
            <person name="Chiribao M.L."/>
            <person name="Parodi-Talice A."/>
            <person name="Pita S."/>
            <person name="Rijo G."/>
            <person name="Alvarez-Valin F."/>
            <person name="Robello C."/>
        </authorList>
    </citation>
    <scope>NUCLEOTIDE SEQUENCE [LARGE SCALE GENOMIC DNA]</scope>
    <source>
        <strain evidence="5 6">Dm28c</strain>
    </source>
</reference>
<keyword evidence="3" id="KW-0862">Zinc</keyword>
<dbReference type="VEuPathDB" id="TriTrypDB:TcCLB.506147.184"/>
<dbReference type="AlphaFoldDB" id="A0A2V2W1R6"/>
<dbReference type="VEuPathDB" id="TriTrypDB:C4B63_2g1088c"/>
<evidence type="ECO:0000313" key="6">
    <source>
        <dbReference type="Proteomes" id="UP000246121"/>
    </source>
</evidence>
<keyword evidence="2" id="KW-0863">Zinc-finger</keyword>
<dbReference type="EMBL" id="PRFA01000002">
    <property type="protein sequence ID" value="PWV02578.1"/>
    <property type="molecule type" value="Genomic_DNA"/>
</dbReference>
<gene>
    <name evidence="5" type="ORF">C4B63_2g1088c</name>
</gene>
<dbReference type="VEuPathDB" id="TriTrypDB:TcBrA4_0060780"/>
<dbReference type="VEuPathDB" id="TriTrypDB:BCY84_00321"/>
<sequence>MLAVTWLLYMRPRHIMFTPPPLARRRGFFRCRVCQNSWGSSNVWVTKMTQRVYQGESCEKCGTTTKPYYIGRSAETVFNRVKTPHPVKAEASSSRHGKKLRHLRYDWRVQRGRR</sequence>
<dbReference type="VEuPathDB" id="TriTrypDB:TcCLB.510733.54"/>
<dbReference type="InterPro" id="IPR027377">
    <property type="entry name" value="ZAR1/RTP1-5-like_Znf-3CxxC"/>
</dbReference>
<proteinExistence type="predicted"/>
<evidence type="ECO:0000256" key="1">
    <source>
        <dbReference type="ARBA" id="ARBA00022723"/>
    </source>
</evidence>
<feature type="domain" description="3CxxC-type" evidence="4">
    <location>
        <begin position="26"/>
        <end position="93"/>
    </location>
</feature>
<evidence type="ECO:0000259" key="4">
    <source>
        <dbReference type="Pfam" id="PF13695"/>
    </source>
</evidence>